<dbReference type="AlphaFoldDB" id="X1V840"/>
<dbReference type="Pfam" id="PF01555">
    <property type="entry name" value="N6_N4_Mtase"/>
    <property type="match status" value="1"/>
</dbReference>
<keyword evidence="3" id="KW-0808">Transferase</keyword>
<feature type="non-terminal residue" evidence="5">
    <location>
        <position position="153"/>
    </location>
</feature>
<evidence type="ECO:0000256" key="1">
    <source>
        <dbReference type="ARBA" id="ARBA00006594"/>
    </source>
</evidence>
<reference evidence="5" key="1">
    <citation type="journal article" date="2014" name="Front. Microbiol.">
        <title>High frequency of phylogenetically diverse reductive dehalogenase-homologous genes in deep subseafloor sedimentary metagenomes.</title>
        <authorList>
            <person name="Kawai M."/>
            <person name="Futagami T."/>
            <person name="Toyoda A."/>
            <person name="Takaki Y."/>
            <person name="Nishi S."/>
            <person name="Hori S."/>
            <person name="Arai W."/>
            <person name="Tsubouchi T."/>
            <person name="Morono Y."/>
            <person name="Uchiyama I."/>
            <person name="Ito T."/>
            <person name="Fujiyama A."/>
            <person name="Inagaki F."/>
            <person name="Takami H."/>
        </authorList>
    </citation>
    <scope>NUCLEOTIDE SEQUENCE</scope>
    <source>
        <strain evidence="5">Expedition CK06-06</strain>
    </source>
</reference>
<sequence>MKYPEDFINKLICIDCQEGTRDIPDGSIDLIVTDPPYGYAFMQKNWDKALVNIDTWKECLRVLKPGAFAFIMCAPRQDVLSRQIINLEEAGFMINFTPIFWAMASGFPKAQNCAKVILKKFLQVSLQDVSHFPDKDGGSQSDFHCRFCGGLLQ</sequence>
<dbReference type="SUPFAM" id="SSF53335">
    <property type="entry name" value="S-adenosyl-L-methionine-dependent methyltransferases"/>
    <property type="match status" value="1"/>
</dbReference>
<keyword evidence="2" id="KW-0489">Methyltransferase</keyword>
<dbReference type="GO" id="GO:0008170">
    <property type="term" value="F:N-methyltransferase activity"/>
    <property type="evidence" value="ECO:0007669"/>
    <property type="project" value="InterPro"/>
</dbReference>
<protein>
    <recommendedName>
        <fullName evidence="4">DNA methylase N-4/N-6 domain-containing protein</fullName>
    </recommendedName>
</protein>
<dbReference type="InterPro" id="IPR002941">
    <property type="entry name" value="DNA_methylase_N4/N6"/>
</dbReference>
<gene>
    <name evidence="5" type="ORF">S12H4_35820</name>
</gene>
<evidence type="ECO:0000313" key="5">
    <source>
        <dbReference type="EMBL" id="GAJ01320.1"/>
    </source>
</evidence>
<dbReference type="EMBL" id="BARW01021308">
    <property type="protein sequence ID" value="GAJ01320.1"/>
    <property type="molecule type" value="Genomic_DNA"/>
</dbReference>
<dbReference type="PRINTS" id="PR00508">
    <property type="entry name" value="S21N4MTFRASE"/>
</dbReference>
<organism evidence="5">
    <name type="scientific">marine sediment metagenome</name>
    <dbReference type="NCBI Taxonomy" id="412755"/>
    <lineage>
        <taxon>unclassified sequences</taxon>
        <taxon>metagenomes</taxon>
        <taxon>ecological metagenomes</taxon>
    </lineage>
</organism>
<dbReference type="GO" id="GO:0003677">
    <property type="term" value="F:DNA binding"/>
    <property type="evidence" value="ECO:0007669"/>
    <property type="project" value="InterPro"/>
</dbReference>
<comment type="similarity">
    <text evidence="1">Belongs to the N(4)/N(6)-methyltransferase family.</text>
</comment>
<evidence type="ECO:0000256" key="2">
    <source>
        <dbReference type="ARBA" id="ARBA00022603"/>
    </source>
</evidence>
<proteinExistence type="inferred from homology"/>
<dbReference type="PROSITE" id="PS00092">
    <property type="entry name" value="N6_MTASE"/>
    <property type="match status" value="1"/>
</dbReference>
<dbReference type="Gene3D" id="3.40.50.150">
    <property type="entry name" value="Vaccinia Virus protein VP39"/>
    <property type="match status" value="1"/>
</dbReference>
<dbReference type="InterPro" id="IPR029063">
    <property type="entry name" value="SAM-dependent_MTases_sf"/>
</dbReference>
<comment type="caution">
    <text evidence="5">The sequence shown here is derived from an EMBL/GenBank/DDBJ whole genome shotgun (WGS) entry which is preliminary data.</text>
</comment>
<name>X1V840_9ZZZZ</name>
<dbReference type="InterPro" id="IPR002052">
    <property type="entry name" value="DNA_methylase_N6_adenine_CS"/>
</dbReference>
<evidence type="ECO:0000259" key="4">
    <source>
        <dbReference type="Pfam" id="PF01555"/>
    </source>
</evidence>
<dbReference type="GO" id="GO:0032259">
    <property type="term" value="P:methylation"/>
    <property type="evidence" value="ECO:0007669"/>
    <property type="project" value="UniProtKB-KW"/>
</dbReference>
<accession>X1V840</accession>
<evidence type="ECO:0000256" key="3">
    <source>
        <dbReference type="ARBA" id="ARBA00022679"/>
    </source>
</evidence>
<dbReference type="InterPro" id="IPR001091">
    <property type="entry name" value="RM_Methyltransferase"/>
</dbReference>
<feature type="domain" description="DNA methylase N-4/N-6" evidence="4">
    <location>
        <begin position="28"/>
        <end position="108"/>
    </location>
</feature>